<reference evidence="1 2" key="1">
    <citation type="submission" date="2016-10" db="EMBL/GenBank/DDBJ databases">
        <title>Comparative genomics of Bacillus thuringiensis reveals a path to pathogens against multiple invertebrate hosts.</title>
        <authorList>
            <person name="Zheng J."/>
            <person name="Gao Q."/>
            <person name="Liu H."/>
            <person name="Peng D."/>
            <person name="Ruan L."/>
            <person name="Sun M."/>
        </authorList>
    </citation>
    <scope>NUCLEOTIDE SEQUENCE [LARGE SCALE GENOMIC DNA]</scope>
    <source>
        <strain evidence="1">BGSC 4BM1</strain>
    </source>
</reference>
<name>A0A243AJF2_BACTU</name>
<gene>
    <name evidence="1" type="ORF">BK732_11470</name>
</gene>
<accession>A0A243AJF2</accession>
<dbReference type="EMBL" id="NFDG01000084">
    <property type="protein sequence ID" value="OTY21439.1"/>
    <property type="molecule type" value="Genomic_DNA"/>
</dbReference>
<sequence>MDLIRCTRLDERFIYKVGYDSFVYCPIGFIAEYFGLAMLNIQDIFMDCFADPISKKERNDFKLLTSDKTKYILNYNIYKQIIIIEYK</sequence>
<dbReference type="AlphaFoldDB" id="A0A243AJF2"/>
<dbReference type="Proteomes" id="UP000194860">
    <property type="component" value="Unassembled WGS sequence"/>
</dbReference>
<evidence type="ECO:0000313" key="2">
    <source>
        <dbReference type="Proteomes" id="UP000194860"/>
    </source>
</evidence>
<protein>
    <submittedName>
        <fullName evidence="1">Ferrochelatase</fullName>
    </submittedName>
</protein>
<organism evidence="1 2">
    <name type="scientific">Bacillus thuringiensis serovar navarrensis</name>
    <dbReference type="NCBI Taxonomy" id="339658"/>
    <lineage>
        <taxon>Bacteria</taxon>
        <taxon>Bacillati</taxon>
        <taxon>Bacillota</taxon>
        <taxon>Bacilli</taxon>
        <taxon>Bacillales</taxon>
        <taxon>Bacillaceae</taxon>
        <taxon>Bacillus</taxon>
        <taxon>Bacillus cereus group</taxon>
    </lineage>
</organism>
<evidence type="ECO:0000313" key="1">
    <source>
        <dbReference type="EMBL" id="OTY21439.1"/>
    </source>
</evidence>
<comment type="caution">
    <text evidence="1">The sequence shown here is derived from an EMBL/GenBank/DDBJ whole genome shotgun (WGS) entry which is preliminary data.</text>
</comment>
<proteinExistence type="predicted"/>